<evidence type="ECO:0000256" key="1">
    <source>
        <dbReference type="ARBA" id="ARBA00001633"/>
    </source>
</evidence>
<dbReference type="PANTHER" id="PTHR22854:SF2">
    <property type="entry name" value="INDOLE-3-GLYCEROL-PHOSPHATE SYNTHASE"/>
    <property type="match status" value="1"/>
</dbReference>
<accession>A0A7C2Z2C7</accession>
<dbReference type="UniPathway" id="UPA00035">
    <property type="reaction ID" value="UER00043"/>
</dbReference>
<dbReference type="PANTHER" id="PTHR22854">
    <property type="entry name" value="TRYPTOPHAN BIOSYNTHESIS PROTEIN"/>
    <property type="match status" value="1"/>
</dbReference>
<evidence type="ECO:0000256" key="5">
    <source>
        <dbReference type="ARBA" id="ARBA00022822"/>
    </source>
</evidence>
<comment type="catalytic activity">
    <reaction evidence="1 8">
        <text>1-(2-carboxyphenylamino)-1-deoxy-D-ribulose 5-phosphate + H(+) = (1S,2R)-1-C-(indol-3-yl)glycerol 3-phosphate + CO2 + H2O</text>
        <dbReference type="Rhea" id="RHEA:23476"/>
        <dbReference type="ChEBI" id="CHEBI:15377"/>
        <dbReference type="ChEBI" id="CHEBI:15378"/>
        <dbReference type="ChEBI" id="CHEBI:16526"/>
        <dbReference type="ChEBI" id="CHEBI:58613"/>
        <dbReference type="ChEBI" id="CHEBI:58866"/>
        <dbReference type="EC" id="4.1.1.48"/>
    </reaction>
</comment>
<keyword evidence="6 8" id="KW-0057">Aromatic amino acid biosynthesis</keyword>
<dbReference type="CDD" id="cd00331">
    <property type="entry name" value="IGPS"/>
    <property type="match status" value="1"/>
</dbReference>
<name>A0A7C2Z2C7_9AQUI</name>
<dbReference type="Gene3D" id="3.20.20.70">
    <property type="entry name" value="Aldolase class I"/>
    <property type="match status" value="1"/>
</dbReference>
<evidence type="ECO:0000256" key="3">
    <source>
        <dbReference type="ARBA" id="ARBA00022605"/>
    </source>
</evidence>
<keyword evidence="7 8" id="KW-0456">Lyase</keyword>
<reference evidence="10" key="1">
    <citation type="journal article" date="2020" name="mSystems">
        <title>Genome- and Community-Level Interaction Insights into Carbon Utilization and Element Cycling Functions of Hydrothermarchaeota in Hydrothermal Sediment.</title>
        <authorList>
            <person name="Zhou Z."/>
            <person name="Liu Y."/>
            <person name="Xu W."/>
            <person name="Pan J."/>
            <person name="Luo Z.H."/>
            <person name="Li M."/>
        </authorList>
    </citation>
    <scope>NUCLEOTIDE SEQUENCE [LARGE SCALE GENOMIC DNA]</scope>
    <source>
        <strain evidence="10">SpSt-132</strain>
    </source>
</reference>
<dbReference type="GO" id="GO:0004640">
    <property type="term" value="F:phosphoribosylanthranilate isomerase activity"/>
    <property type="evidence" value="ECO:0007669"/>
    <property type="project" value="TreeGrafter"/>
</dbReference>
<evidence type="ECO:0000256" key="4">
    <source>
        <dbReference type="ARBA" id="ARBA00022793"/>
    </source>
</evidence>
<dbReference type="EC" id="4.1.1.48" evidence="8"/>
<dbReference type="FunFam" id="3.20.20.70:FF:000024">
    <property type="entry name" value="Indole-3-glycerol phosphate synthase"/>
    <property type="match status" value="1"/>
</dbReference>
<comment type="caution">
    <text evidence="10">The sequence shown here is derived from an EMBL/GenBank/DDBJ whole genome shotgun (WGS) entry which is preliminary data.</text>
</comment>
<dbReference type="Pfam" id="PF00218">
    <property type="entry name" value="IGPS"/>
    <property type="match status" value="1"/>
</dbReference>
<dbReference type="InterPro" id="IPR013798">
    <property type="entry name" value="Indole-3-glycerol_P_synth_dom"/>
</dbReference>
<evidence type="ECO:0000256" key="8">
    <source>
        <dbReference type="HAMAP-Rule" id="MF_00134"/>
    </source>
</evidence>
<keyword evidence="5 8" id="KW-0822">Tryptophan biosynthesis</keyword>
<dbReference type="HAMAP" id="MF_00134_A">
    <property type="entry name" value="IGPS_A"/>
    <property type="match status" value="1"/>
</dbReference>
<proteinExistence type="inferred from homology"/>
<dbReference type="HAMAP" id="MF_00134_B">
    <property type="entry name" value="IGPS_B"/>
    <property type="match status" value="1"/>
</dbReference>
<dbReference type="SUPFAM" id="SSF51366">
    <property type="entry name" value="Ribulose-phoshate binding barrel"/>
    <property type="match status" value="1"/>
</dbReference>
<keyword evidence="3 8" id="KW-0028">Amino-acid biosynthesis</keyword>
<dbReference type="AlphaFoldDB" id="A0A7C2Z2C7"/>
<dbReference type="GO" id="GO:0000162">
    <property type="term" value="P:L-tryptophan biosynthetic process"/>
    <property type="evidence" value="ECO:0007669"/>
    <property type="project" value="UniProtKB-UniRule"/>
</dbReference>
<dbReference type="InterPro" id="IPR013785">
    <property type="entry name" value="Aldolase_TIM"/>
</dbReference>
<organism evidence="10">
    <name type="scientific">Hydrogenobacter sp</name>
    <dbReference type="NCBI Taxonomy" id="2152829"/>
    <lineage>
        <taxon>Bacteria</taxon>
        <taxon>Pseudomonadati</taxon>
        <taxon>Aquificota</taxon>
        <taxon>Aquificia</taxon>
        <taxon>Aquificales</taxon>
        <taxon>Aquificaceae</taxon>
        <taxon>Hydrogenobacter</taxon>
    </lineage>
</organism>
<comment type="pathway">
    <text evidence="2 8">Amino-acid biosynthesis; L-tryptophan biosynthesis; L-tryptophan from chorismate: step 4/5.</text>
</comment>
<dbReference type="GO" id="GO:0004425">
    <property type="term" value="F:indole-3-glycerol-phosphate synthase activity"/>
    <property type="evidence" value="ECO:0007669"/>
    <property type="project" value="UniProtKB-UniRule"/>
</dbReference>
<feature type="domain" description="Indole-3-glycerol phosphate synthase" evidence="9">
    <location>
        <begin position="4"/>
        <end position="254"/>
    </location>
</feature>
<keyword evidence="4 8" id="KW-0210">Decarboxylase</keyword>
<dbReference type="InterPro" id="IPR001468">
    <property type="entry name" value="Indole-3-GlycerolPSynthase_CS"/>
</dbReference>
<dbReference type="PROSITE" id="PS00614">
    <property type="entry name" value="IGPS"/>
    <property type="match status" value="1"/>
</dbReference>
<dbReference type="InterPro" id="IPR045186">
    <property type="entry name" value="Indole-3-glycerol_P_synth"/>
</dbReference>
<sequence length="258" mass="29016">MGVLERILEQKRKEINTSLEYIKELEGLIKERKDYYPFEKALTSCRTRIIAEVKRASPSEGKIKDVSAVDQAKVYEKAGAIAISVLTDRSFFNGSLEDLLEVRRAVSLPLLRKDFILHPVQVLEAKAYGGDIVLFIVRILEDSLLRDLLDYSKELGLSHIAEVFSLEEAEMALKAGAYIIGINNRDLDTLKVDVSLSERLAPKIKEMGARFVIAESGIENREQILKLENLGVDAFLVGTSLMKSQDPFKKLKELLGYV</sequence>
<evidence type="ECO:0000256" key="7">
    <source>
        <dbReference type="ARBA" id="ARBA00023239"/>
    </source>
</evidence>
<protein>
    <recommendedName>
        <fullName evidence="8">Indole-3-glycerol phosphate synthase</fullName>
        <shortName evidence="8">IGPS</shortName>
        <ecNumber evidence="8">4.1.1.48</ecNumber>
    </recommendedName>
</protein>
<evidence type="ECO:0000256" key="2">
    <source>
        <dbReference type="ARBA" id="ARBA00004696"/>
    </source>
</evidence>
<evidence type="ECO:0000259" key="9">
    <source>
        <dbReference type="Pfam" id="PF00218"/>
    </source>
</evidence>
<dbReference type="InterPro" id="IPR011060">
    <property type="entry name" value="RibuloseP-bd_barrel"/>
</dbReference>
<evidence type="ECO:0000313" key="10">
    <source>
        <dbReference type="EMBL" id="HEW45829.1"/>
    </source>
</evidence>
<gene>
    <name evidence="8 10" type="primary">trpC</name>
    <name evidence="10" type="ORF">ENO47_04060</name>
</gene>
<dbReference type="EMBL" id="DSFP01000033">
    <property type="protein sequence ID" value="HEW45829.1"/>
    <property type="molecule type" value="Genomic_DNA"/>
</dbReference>
<comment type="similarity">
    <text evidence="8">Belongs to the TrpC family.</text>
</comment>
<evidence type="ECO:0000256" key="6">
    <source>
        <dbReference type="ARBA" id="ARBA00023141"/>
    </source>
</evidence>
<dbReference type="NCBIfam" id="NF001377">
    <property type="entry name" value="PRK00278.2-4"/>
    <property type="match status" value="1"/>
</dbReference>